<dbReference type="InterPro" id="IPR051450">
    <property type="entry name" value="Gfo/Idh/MocA_Oxidoreductases"/>
</dbReference>
<protein>
    <submittedName>
        <fullName evidence="7">Putative oxidoreductase YcjS</fullName>
        <ecNumber evidence="7">1.-.-.-</ecNumber>
    </submittedName>
</protein>
<accession>A0A0F0LM16</accession>
<dbReference type="InterPro" id="IPR036291">
    <property type="entry name" value="NAD(P)-bd_dom_sf"/>
</dbReference>
<evidence type="ECO:0000259" key="5">
    <source>
        <dbReference type="Pfam" id="PF02894"/>
    </source>
</evidence>
<dbReference type="Proteomes" id="UP000033740">
    <property type="component" value="Unassembled WGS sequence"/>
</dbReference>
<evidence type="ECO:0000313" key="8">
    <source>
        <dbReference type="Proteomes" id="UP000033740"/>
    </source>
</evidence>
<dbReference type="Pfam" id="PF01408">
    <property type="entry name" value="GFO_IDH_MocA"/>
    <property type="match status" value="1"/>
</dbReference>
<dbReference type="GO" id="GO:0016491">
    <property type="term" value="F:oxidoreductase activity"/>
    <property type="evidence" value="ECO:0007669"/>
    <property type="project" value="UniProtKB-KW"/>
</dbReference>
<dbReference type="EC" id="1.-.-.-" evidence="7"/>
<dbReference type="InterPro" id="IPR000683">
    <property type="entry name" value="Gfo/Idh/MocA-like_OxRdtase_N"/>
</dbReference>
<organism evidence="7 8">
    <name type="scientific">Microbacterium azadirachtae</name>
    <dbReference type="NCBI Taxonomy" id="582680"/>
    <lineage>
        <taxon>Bacteria</taxon>
        <taxon>Bacillati</taxon>
        <taxon>Actinomycetota</taxon>
        <taxon>Actinomycetes</taxon>
        <taxon>Micrococcales</taxon>
        <taxon>Microbacteriaceae</taxon>
        <taxon>Microbacterium</taxon>
    </lineage>
</organism>
<feature type="domain" description="GFO/IDH/MocA-like oxidoreductase" evidence="6">
    <location>
        <begin position="133"/>
        <end position="253"/>
    </location>
</feature>
<evidence type="ECO:0000256" key="2">
    <source>
        <dbReference type="ARBA" id="ARBA00023027"/>
    </source>
</evidence>
<dbReference type="Pfam" id="PF02894">
    <property type="entry name" value="GFO_IDH_MocA_C"/>
    <property type="match status" value="1"/>
</dbReference>
<dbReference type="Gene3D" id="3.40.50.720">
    <property type="entry name" value="NAD(P)-binding Rossmann-like Domain"/>
    <property type="match status" value="1"/>
</dbReference>
<name>A0A0F0LM16_9MICO</name>
<dbReference type="PANTHER" id="PTHR43377:SF1">
    <property type="entry name" value="BILIVERDIN REDUCTASE A"/>
    <property type="match status" value="1"/>
</dbReference>
<dbReference type="Gene3D" id="3.30.360.10">
    <property type="entry name" value="Dihydrodipicolinate Reductase, domain 2"/>
    <property type="match status" value="1"/>
</dbReference>
<keyword evidence="8" id="KW-1185">Reference proteome</keyword>
<evidence type="ECO:0000256" key="1">
    <source>
        <dbReference type="ARBA" id="ARBA00010928"/>
    </source>
</evidence>
<evidence type="ECO:0000256" key="3">
    <source>
        <dbReference type="SAM" id="MobiDB-lite"/>
    </source>
</evidence>
<feature type="domain" description="Gfo/Idh/MocA-like oxidoreductase C-terminal" evidence="5">
    <location>
        <begin position="293"/>
        <end position="339"/>
    </location>
</feature>
<sequence>MNPGRPARPRQTLRVGLIGAGAIAAAHLDAWQALGAECVISSRTRPTALAERFGVEIADDADALIDRVDIVGILAPTPTHLDLALRAMARGRHVVCEKPLALTSAEAQHLADTADAAGVRLLPAHVVRYFAAYRRIQQSVASGEIGALQTLRLSRAGAGPTTAWFYDEGAGGGLIRDLLIHDIDQALWLAGPVTSVSARQDPPSVDGRLSAPVTATVDLTHANGVTSRIDGGWLGEGVPFRTTIEAVGATGVLAHDSAAHDSADAAGASGVSAPGAPPADSGYLPPQTEDHPYRAQIADFADAIRTGRDARVTPSDGVAAVAVVDAAYASLAAGGSPVSV</sequence>
<comment type="caution">
    <text evidence="7">The sequence shown here is derived from an EMBL/GenBank/DDBJ whole genome shotgun (WGS) entry which is preliminary data.</text>
</comment>
<proteinExistence type="inferred from homology"/>
<dbReference type="AlphaFoldDB" id="A0A0F0LM16"/>
<feature type="compositionally biased region" description="Low complexity" evidence="3">
    <location>
        <begin position="264"/>
        <end position="282"/>
    </location>
</feature>
<gene>
    <name evidence="7" type="primary">ycjS_1</name>
    <name evidence="7" type="ORF">RS86_01521</name>
</gene>
<dbReference type="SUPFAM" id="SSF55347">
    <property type="entry name" value="Glyceraldehyde-3-phosphate dehydrogenase-like, C-terminal domain"/>
    <property type="match status" value="1"/>
</dbReference>
<dbReference type="InterPro" id="IPR004104">
    <property type="entry name" value="Gfo/Idh/MocA-like_OxRdtase_C"/>
</dbReference>
<dbReference type="PANTHER" id="PTHR43377">
    <property type="entry name" value="BILIVERDIN REDUCTASE A"/>
    <property type="match status" value="1"/>
</dbReference>
<keyword evidence="7" id="KW-0560">Oxidoreductase</keyword>
<dbReference type="PATRIC" id="fig|582680.6.peg.1564"/>
<dbReference type="GO" id="GO:0000166">
    <property type="term" value="F:nucleotide binding"/>
    <property type="evidence" value="ECO:0007669"/>
    <property type="project" value="InterPro"/>
</dbReference>
<dbReference type="STRING" id="582680.RS86_01521"/>
<evidence type="ECO:0000313" key="7">
    <source>
        <dbReference type="EMBL" id="KJL33724.1"/>
    </source>
</evidence>
<comment type="similarity">
    <text evidence="1">Belongs to the Gfo/Idh/MocA family.</text>
</comment>
<dbReference type="SUPFAM" id="SSF51735">
    <property type="entry name" value="NAD(P)-binding Rossmann-fold domains"/>
    <property type="match status" value="1"/>
</dbReference>
<keyword evidence="2" id="KW-0520">NAD</keyword>
<feature type="domain" description="Gfo/Idh/MocA-like oxidoreductase N-terminal" evidence="4">
    <location>
        <begin position="13"/>
        <end position="124"/>
    </location>
</feature>
<dbReference type="Pfam" id="PF22725">
    <property type="entry name" value="GFO_IDH_MocA_C3"/>
    <property type="match status" value="1"/>
</dbReference>
<dbReference type="InterPro" id="IPR055170">
    <property type="entry name" value="GFO_IDH_MocA-like_dom"/>
</dbReference>
<evidence type="ECO:0000259" key="4">
    <source>
        <dbReference type="Pfam" id="PF01408"/>
    </source>
</evidence>
<evidence type="ECO:0000259" key="6">
    <source>
        <dbReference type="Pfam" id="PF22725"/>
    </source>
</evidence>
<dbReference type="RefSeq" id="WP_045271615.1">
    <property type="nucleotide sequence ID" value="NZ_JYIX01000032.1"/>
</dbReference>
<reference evidence="7 8" key="1">
    <citation type="submission" date="2015-02" db="EMBL/GenBank/DDBJ databases">
        <title>Draft genome sequences of ten Microbacterium spp. with emphasis on heavy metal contaminated environments.</title>
        <authorList>
            <person name="Corretto E."/>
        </authorList>
    </citation>
    <scope>NUCLEOTIDE SEQUENCE [LARGE SCALE GENOMIC DNA]</scope>
    <source>
        <strain evidence="7 8">ARN176</strain>
    </source>
</reference>
<dbReference type="EMBL" id="JYIX01000032">
    <property type="protein sequence ID" value="KJL33724.1"/>
    <property type="molecule type" value="Genomic_DNA"/>
</dbReference>
<feature type="region of interest" description="Disordered" evidence="3">
    <location>
        <begin position="264"/>
        <end position="290"/>
    </location>
</feature>